<protein>
    <submittedName>
        <fullName evidence="3">Blast:Probable GPI-anchored adhesin-like protein PGA55</fullName>
    </submittedName>
</protein>
<keyword evidence="4" id="KW-1185">Reference proteome</keyword>
<dbReference type="SUPFAM" id="SSF47391">
    <property type="entry name" value="Dimerization-anchoring domain of cAMP-dependent PK regulatory subunit"/>
    <property type="match status" value="2"/>
</dbReference>
<name>A0A3B0KDW3_DROGU</name>
<dbReference type="CDD" id="cd12084">
    <property type="entry name" value="DD_RII_PKA-like"/>
    <property type="match status" value="2"/>
</dbReference>
<dbReference type="SMART" id="SM00394">
    <property type="entry name" value="RIIa"/>
    <property type="match status" value="2"/>
</dbReference>
<dbReference type="OrthoDB" id="6161835at2759"/>
<feature type="compositionally biased region" description="Basic residues" evidence="1">
    <location>
        <begin position="1392"/>
        <end position="1403"/>
    </location>
</feature>
<organism evidence="3 4">
    <name type="scientific">Drosophila guanche</name>
    <name type="common">Fruit fly</name>
    <dbReference type="NCBI Taxonomy" id="7266"/>
    <lineage>
        <taxon>Eukaryota</taxon>
        <taxon>Metazoa</taxon>
        <taxon>Ecdysozoa</taxon>
        <taxon>Arthropoda</taxon>
        <taxon>Hexapoda</taxon>
        <taxon>Insecta</taxon>
        <taxon>Pterygota</taxon>
        <taxon>Neoptera</taxon>
        <taxon>Endopterygota</taxon>
        <taxon>Diptera</taxon>
        <taxon>Brachycera</taxon>
        <taxon>Muscomorpha</taxon>
        <taxon>Ephydroidea</taxon>
        <taxon>Drosophilidae</taxon>
        <taxon>Drosophila</taxon>
        <taxon>Sophophora</taxon>
    </lineage>
</organism>
<dbReference type="InterPro" id="IPR000048">
    <property type="entry name" value="IQ_motif_EF-hand-BS"/>
</dbReference>
<dbReference type="Proteomes" id="UP000268350">
    <property type="component" value="Unassembled WGS sequence"/>
</dbReference>
<dbReference type="SMART" id="SM00015">
    <property type="entry name" value="IQ"/>
    <property type="match status" value="4"/>
</dbReference>
<dbReference type="OMA" id="TVDRTHG"/>
<feature type="compositionally biased region" description="Polar residues" evidence="1">
    <location>
        <begin position="595"/>
        <end position="606"/>
    </location>
</feature>
<evidence type="ECO:0000313" key="3">
    <source>
        <dbReference type="EMBL" id="SPP83211.1"/>
    </source>
</evidence>
<feature type="region of interest" description="Disordered" evidence="1">
    <location>
        <begin position="1365"/>
        <end position="1409"/>
    </location>
</feature>
<sequence length="1457" mass="163422">MTGKSLPRVPEGLRDLMKMYAKEVLREKPEDLYKFSADFFNSIVTEKSNRGMRKYEPIQTYENIIKKRMRQQVPLSLVFHIVPEHLTELIKQFIKEVLKESPDNIYIFAQEYFQKLSETKSIHTEYTKYTAYEESVRDKEPFPSVTNTTCQCGRIITAETAEVRNNFSISNDVIPFKDDKSIAEGVPENKKKYGPNYLKAVIIIQRNFRRYKKQTKIVAEKENRDREYIRAVFMIQRVFRRYLAKKRFNKRKESRQNDIQNTRKYINAVIVIQRQYRQYLKKIGPKNRLKSGSFGLVTAAITIQRAFRRMVDARKFKGNGPAVAENRDELNDIDSETCSYNSKSTAILSTESTCENNDFGNTNYEELIQSTIQMDEEVDNNNTYQILENEYPAIQEYENPTKIQKNDDLSTNEIQSVSEVSNVTKRSIGDISEQPAGIEQNLEDDNEAKRSIADISEQPAGIEPNLEDDNEATGKSTKVNGDKTDLAVLPDKGEKTTVIESDISESVKIVTRELDVETSGSSAAPKELEDDLSTNEIQSVSEVSNLTKRIIAEISEQPAGKGINLEDDNEATGKSTEDNGDKTELADFPNKDQKTTLIESDISESGKSLAREQDIETSGISASPKELEDDLSTNETIRVSEVLNSTKRSIADISEQPAGIGLRFLDDDNEATEKSTKVNGDKTDLAVLPDKDEKTTVVESDISESGNILPLEPDVETSGTSASPIELKERSIADISEQLAGIGPNVEDDNKASAVIEDTISLSAQCIPDKASTLLVSNQLFGTHNIHNDTTVVTNTKTNKLPVHKIKDKEIVSGTTQNSRFISRPVAELQLKSFKNLTDKGTWYEMNNDLDVSPLSAYADTQSGKLKNTKEVTIKDLGKNSFNNISTENDVTKVKRAISYFISFDKSDNAKRKYKVSKKLPFKTNTHVQITKQIPLDDSSRSDSLSPHLIISEDKDTEITTSDPDYQQQPGVSKLQTILELNENDLITDNRVTELKLGLIFNESNDVLGSVEDPGKLLSNADTLNHEVVSSHEQAKSSPTREMTITESELFANKQEEVIEEACIKRRSSVNTNECETKHQISSEENQEISGIKDEVTPKSFTAEEVVEPSSSHLVLSSCDEPVIRTMGSLQEQVSIDLEESDIIVCNQLQLNESRESSGQSDYVVFGNAKSKKFQTKDSNSEEESARAPLIRHYTIAGDDARSIFRSVTREDTINDIEIDDEISENIRKKIMAFSLSETDSDCIDPGNINQENFDIETAMADTLGTSTETESTIVSAATKIQAGARGFLTRRRMRRASAGTKSSTQETKASFGNAAISESFERLIEDEAAKKIQAAYRIHTRKHKGHNRKIEGISLESNLAARRQKLQRGDALRTDSTPDDDNIPLTNNGHTQKHPNTQRKKGKGDGVTLKTGTELKWLTLRQNSMPVQIDSNILRVIPKHKKKRIKSAEYKKMTSK</sequence>
<evidence type="ECO:0000256" key="1">
    <source>
        <dbReference type="SAM" id="MobiDB-lite"/>
    </source>
</evidence>
<accession>A0A3B0KDW3</accession>
<feature type="compositionally biased region" description="Basic and acidic residues" evidence="1">
    <location>
        <begin position="575"/>
        <end position="594"/>
    </location>
</feature>
<dbReference type="InterPro" id="IPR003117">
    <property type="entry name" value="cAMP_dep_PK_reg_su_I/II_a/b"/>
</dbReference>
<gene>
    <name evidence="3" type="ORF">DGUA_6G018034</name>
</gene>
<dbReference type="Gene3D" id="1.20.5.190">
    <property type="match status" value="1"/>
</dbReference>
<dbReference type="PROSITE" id="PS50096">
    <property type="entry name" value="IQ"/>
    <property type="match status" value="2"/>
</dbReference>
<feature type="region of interest" description="Disordered" evidence="1">
    <location>
        <begin position="513"/>
        <end position="535"/>
    </location>
</feature>
<dbReference type="PANTHER" id="PTHR10699">
    <property type="entry name" value="NEUROMODULIN"/>
    <property type="match status" value="1"/>
</dbReference>
<feature type="domain" description="RIIa" evidence="2">
    <location>
        <begin position="11"/>
        <end position="49"/>
    </location>
</feature>
<dbReference type="Pfam" id="PF02197">
    <property type="entry name" value="RIIa"/>
    <property type="match status" value="2"/>
</dbReference>
<dbReference type="EMBL" id="OUUW01000007">
    <property type="protein sequence ID" value="SPP83211.1"/>
    <property type="molecule type" value="Genomic_DNA"/>
</dbReference>
<dbReference type="Pfam" id="PF00612">
    <property type="entry name" value="IQ"/>
    <property type="match status" value="4"/>
</dbReference>
<proteinExistence type="predicted"/>
<feature type="region of interest" description="Disordered" evidence="1">
    <location>
        <begin position="424"/>
        <end position="486"/>
    </location>
</feature>
<evidence type="ECO:0000313" key="4">
    <source>
        <dbReference type="Proteomes" id="UP000268350"/>
    </source>
</evidence>
<dbReference type="CDD" id="cd23767">
    <property type="entry name" value="IQCD"/>
    <property type="match status" value="1"/>
</dbReference>
<dbReference type="Gene3D" id="1.20.890.10">
    <property type="entry name" value="cAMP-dependent protein kinase regulatory subunit, dimerization-anchoring domain"/>
    <property type="match status" value="2"/>
</dbReference>
<evidence type="ECO:0000259" key="2">
    <source>
        <dbReference type="SMART" id="SM00394"/>
    </source>
</evidence>
<dbReference type="GO" id="GO:0005516">
    <property type="term" value="F:calmodulin binding"/>
    <property type="evidence" value="ECO:0007669"/>
    <property type="project" value="TreeGrafter"/>
</dbReference>
<dbReference type="PANTHER" id="PTHR10699:SF11">
    <property type="entry name" value="IGLOO, ISOFORM A"/>
    <property type="match status" value="1"/>
</dbReference>
<feature type="region of interest" description="Disordered" evidence="1">
    <location>
        <begin position="560"/>
        <end position="632"/>
    </location>
</feature>
<dbReference type="STRING" id="7266.A0A3B0KDW3"/>
<reference evidence="4" key="1">
    <citation type="submission" date="2018-01" db="EMBL/GenBank/DDBJ databases">
        <authorList>
            <person name="Alioto T."/>
            <person name="Alioto T."/>
        </authorList>
    </citation>
    <scope>NUCLEOTIDE SEQUENCE [LARGE SCALE GENOMIC DNA]</scope>
</reference>
<feature type="domain" description="RIIa" evidence="2">
    <location>
        <begin position="84"/>
        <end position="121"/>
    </location>
</feature>